<dbReference type="Proteomes" id="UP000023152">
    <property type="component" value="Unassembled WGS sequence"/>
</dbReference>
<organism evidence="1 2">
    <name type="scientific">Reticulomyxa filosa</name>
    <dbReference type="NCBI Taxonomy" id="46433"/>
    <lineage>
        <taxon>Eukaryota</taxon>
        <taxon>Sar</taxon>
        <taxon>Rhizaria</taxon>
        <taxon>Retaria</taxon>
        <taxon>Foraminifera</taxon>
        <taxon>Monothalamids</taxon>
        <taxon>Reticulomyxidae</taxon>
        <taxon>Reticulomyxa</taxon>
    </lineage>
</organism>
<dbReference type="OrthoDB" id="377549at2759"/>
<dbReference type="AlphaFoldDB" id="X6NTL3"/>
<dbReference type="EMBL" id="ASPP01006133">
    <property type="protein sequence ID" value="ETO29293.1"/>
    <property type="molecule type" value="Genomic_DNA"/>
</dbReference>
<protein>
    <submittedName>
        <fullName evidence="1">Uncharacterized protein</fullName>
    </submittedName>
</protein>
<keyword evidence="2" id="KW-1185">Reference proteome</keyword>
<evidence type="ECO:0000313" key="1">
    <source>
        <dbReference type="EMBL" id="ETO29293.1"/>
    </source>
</evidence>
<evidence type="ECO:0000313" key="2">
    <source>
        <dbReference type="Proteomes" id="UP000023152"/>
    </source>
</evidence>
<gene>
    <name evidence="1" type="ORF">RFI_07832</name>
</gene>
<name>X6NTL3_RETFI</name>
<sequence>MQAQLSYYNKAIIAYRLTHCHLLQSGIKINPCKNQKNHENLEVDMFHFFKCQVYLKLFALCHKKLVQDFRAFSTYNNFFTYVDDICLHHVLHTNHDMIGKTIQQLHSATTDISKYLEKIEDQYLQLRGQFGSQHKEWVELCQRHLKELQVLHALSEQHIKKQNAVLGNQLNLIGQNKHANYVASQFRRWQNNLIWSHLNMTISIETILKEQTAAHESMGNLIKLQQQSHQTGKKILNQQMETLTNIEKNQQTIKSNFEETQQNQLHLLEKQQKTVDEMNKIYKKADTLKKMNEKMHDDFDQISETQLHSLKQINVFIEKIYHISKESYHSVMTKTKEILSVVNSIYELDIYAFQQNISLNCTLFYLICIVSTPLNIFKTCSCYFFALFE</sequence>
<accession>X6NTL3</accession>
<reference evidence="1 2" key="1">
    <citation type="journal article" date="2013" name="Curr. Biol.">
        <title>The Genome of the Foraminiferan Reticulomyxa filosa.</title>
        <authorList>
            <person name="Glockner G."/>
            <person name="Hulsmann N."/>
            <person name="Schleicher M."/>
            <person name="Noegel A.A."/>
            <person name="Eichinger L."/>
            <person name="Gallinger C."/>
            <person name="Pawlowski J."/>
            <person name="Sierra R."/>
            <person name="Euteneuer U."/>
            <person name="Pillet L."/>
            <person name="Moustafa A."/>
            <person name="Platzer M."/>
            <person name="Groth M."/>
            <person name="Szafranski K."/>
            <person name="Schliwa M."/>
        </authorList>
    </citation>
    <scope>NUCLEOTIDE SEQUENCE [LARGE SCALE GENOMIC DNA]</scope>
</reference>
<proteinExistence type="predicted"/>
<comment type="caution">
    <text evidence="1">The sequence shown here is derived from an EMBL/GenBank/DDBJ whole genome shotgun (WGS) entry which is preliminary data.</text>
</comment>